<feature type="region of interest" description="Disordered" evidence="1">
    <location>
        <begin position="185"/>
        <end position="245"/>
    </location>
</feature>
<dbReference type="OrthoDB" id="3054845at2759"/>
<dbReference type="EMBL" id="KL142399">
    <property type="protein sequence ID" value="KDR69991.1"/>
    <property type="molecule type" value="Genomic_DNA"/>
</dbReference>
<dbReference type="Proteomes" id="UP000027222">
    <property type="component" value="Unassembled WGS sequence"/>
</dbReference>
<evidence type="ECO:0000313" key="2">
    <source>
        <dbReference type="EMBL" id="KDR69991.1"/>
    </source>
</evidence>
<accession>A0A067SGI5</accession>
<dbReference type="HOGENOM" id="CLU_797051_0_0_1"/>
<sequence length="348" mass="39231">MPIFLKRFYQFLKPSKAHQTSPEKGIGGLSGRRSSVTLRIITNWERRHLGLPKEIQLMSWIWGKIVQLRLDEAVHQSQMHRIRKQKNILLPSGARRIDIYNHPEDHELMDCLIKIPAKDIDDLLLEHDRPDLLQFGTDEEVAMCEAVYSAIGSPTPRAPIATTGILAREFKSQLKRLLEVPSSKKLNKNDIRSSATTNPNPNPKPNFLISNLPLRNQTQKHAPQPKQAQAQAQAQVLAHAHEHGDADGKREASMHYRRVHPVKVDENAGITKATTQLGGLVVRDLETDAVLWELPVTCSMCLAWYVRAYAHLEYGEGYMIFIAMSGIRSCGDARRTLPPAPHNPPTES</sequence>
<proteinExistence type="predicted"/>
<feature type="compositionally biased region" description="Low complexity" evidence="1">
    <location>
        <begin position="219"/>
        <end position="238"/>
    </location>
</feature>
<dbReference type="AlphaFoldDB" id="A0A067SGI5"/>
<protein>
    <submittedName>
        <fullName evidence="2">Uncharacterized protein</fullName>
    </submittedName>
</protein>
<organism evidence="2 3">
    <name type="scientific">Galerina marginata (strain CBS 339.88)</name>
    <dbReference type="NCBI Taxonomy" id="685588"/>
    <lineage>
        <taxon>Eukaryota</taxon>
        <taxon>Fungi</taxon>
        <taxon>Dikarya</taxon>
        <taxon>Basidiomycota</taxon>
        <taxon>Agaricomycotina</taxon>
        <taxon>Agaricomycetes</taxon>
        <taxon>Agaricomycetidae</taxon>
        <taxon>Agaricales</taxon>
        <taxon>Agaricineae</taxon>
        <taxon>Strophariaceae</taxon>
        <taxon>Galerina</taxon>
    </lineage>
</organism>
<gene>
    <name evidence="2" type="ORF">GALMADRAFT_145037</name>
</gene>
<evidence type="ECO:0000256" key="1">
    <source>
        <dbReference type="SAM" id="MobiDB-lite"/>
    </source>
</evidence>
<keyword evidence="3" id="KW-1185">Reference proteome</keyword>
<evidence type="ECO:0000313" key="3">
    <source>
        <dbReference type="Proteomes" id="UP000027222"/>
    </source>
</evidence>
<name>A0A067SGI5_GALM3</name>
<reference evidence="3" key="1">
    <citation type="journal article" date="2014" name="Proc. Natl. Acad. Sci. U.S.A.">
        <title>Extensive sampling of basidiomycete genomes demonstrates inadequacy of the white-rot/brown-rot paradigm for wood decay fungi.</title>
        <authorList>
            <person name="Riley R."/>
            <person name="Salamov A.A."/>
            <person name="Brown D.W."/>
            <person name="Nagy L.G."/>
            <person name="Floudas D."/>
            <person name="Held B.W."/>
            <person name="Levasseur A."/>
            <person name="Lombard V."/>
            <person name="Morin E."/>
            <person name="Otillar R."/>
            <person name="Lindquist E.A."/>
            <person name="Sun H."/>
            <person name="LaButti K.M."/>
            <person name="Schmutz J."/>
            <person name="Jabbour D."/>
            <person name="Luo H."/>
            <person name="Baker S.E."/>
            <person name="Pisabarro A.G."/>
            <person name="Walton J.D."/>
            <person name="Blanchette R.A."/>
            <person name="Henrissat B."/>
            <person name="Martin F."/>
            <person name="Cullen D."/>
            <person name="Hibbett D.S."/>
            <person name="Grigoriev I.V."/>
        </authorList>
    </citation>
    <scope>NUCLEOTIDE SEQUENCE [LARGE SCALE GENOMIC DNA]</scope>
    <source>
        <strain evidence="3">CBS 339.88</strain>
    </source>
</reference>